<name>A0ABP2ZRD0_ENTCL</name>
<proteinExistence type="predicted"/>
<keyword evidence="2" id="KW-1185">Reference proteome</keyword>
<dbReference type="Proteomes" id="UP000017834">
    <property type="component" value="Unassembled WGS sequence"/>
</dbReference>
<evidence type="ECO:0000313" key="2">
    <source>
        <dbReference type="Proteomes" id="UP000017834"/>
    </source>
</evidence>
<accession>A0ABP2ZRD0</accession>
<protein>
    <submittedName>
        <fullName evidence="1">Uncharacterized protein</fullName>
    </submittedName>
</protein>
<evidence type="ECO:0000313" key="1">
    <source>
        <dbReference type="EMBL" id="ESS57823.1"/>
    </source>
</evidence>
<gene>
    <name evidence="1" type="ORF">EDP2_1544</name>
</gene>
<dbReference type="EMBL" id="AXOM01000046">
    <property type="protein sequence ID" value="ESS57823.1"/>
    <property type="molecule type" value="Genomic_DNA"/>
</dbReference>
<organism evidence="1 2">
    <name type="scientific">Enterobacter cloacae S611</name>
    <dbReference type="NCBI Taxonomy" id="1399146"/>
    <lineage>
        <taxon>Bacteria</taxon>
        <taxon>Pseudomonadati</taxon>
        <taxon>Pseudomonadota</taxon>
        <taxon>Gammaproteobacteria</taxon>
        <taxon>Enterobacterales</taxon>
        <taxon>Enterobacteriaceae</taxon>
        <taxon>Enterobacter</taxon>
        <taxon>Enterobacter cloacae complex</taxon>
    </lineage>
</organism>
<sequence length="38" mass="3997">MVATGCSVIQDAAFLAKAKTDILPIFIAQLFLLSISSV</sequence>
<comment type="caution">
    <text evidence="1">The sequence shown here is derived from an EMBL/GenBank/DDBJ whole genome shotgun (WGS) entry which is preliminary data.</text>
</comment>
<reference evidence="1 2" key="1">
    <citation type="journal article" date="2014" name="Genome Announc.">
        <title>Draft Genome Sequence of Enterobacter cloacae Strain S611.</title>
        <authorList>
            <person name="Wang D."/>
            <person name="Han C.S."/>
            <person name="Dichosa A.E."/>
            <person name="Gleasner C.D."/>
            <person name="Johnson S.L."/>
            <person name="Daligault H.E."/>
            <person name="Davenport K.W."/>
            <person name="Li P.E."/>
            <person name="Pierson E.A."/>
            <person name="Pierson L.S.III."/>
        </authorList>
    </citation>
    <scope>NUCLEOTIDE SEQUENCE [LARGE SCALE GENOMIC DNA]</scope>
    <source>
        <strain evidence="1 2">S611</strain>
    </source>
</reference>